<dbReference type="InterPro" id="IPR040079">
    <property type="entry name" value="Glutathione_S-Trfase"/>
</dbReference>
<dbReference type="PANTHER" id="PTHR43969">
    <property type="entry name" value="GLUTATHIONE S TRANSFERASE D10, ISOFORM A-RELATED"/>
    <property type="match status" value="1"/>
</dbReference>
<dbReference type="Gene3D" id="1.20.1050.10">
    <property type="match status" value="1"/>
</dbReference>
<evidence type="ECO:0000256" key="1">
    <source>
        <dbReference type="ARBA" id="ARBA00011738"/>
    </source>
</evidence>
<dbReference type="PANTHER" id="PTHR43969:SF9">
    <property type="entry name" value="GLUTATHIONE S TRANSFERASE D10, ISOFORM A-RELATED"/>
    <property type="match status" value="1"/>
</dbReference>
<name>A0A6A4VIV2_AMPAM</name>
<evidence type="ECO:0000259" key="2">
    <source>
        <dbReference type="PROSITE" id="PS50404"/>
    </source>
</evidence>
<feature type="domain" description="GST C-terminal" evidence="3">
    <location>
        <begin position="88"/>
        <end position="213"/>
    </location>
</feature>
<dbReference type="Proteomes" id="UP000440578">
    <property type="component" value="Unassembled WGS sequence"/>
</dbReference>
<keyword evidence="4" id="KW-0808">Transferase</keyword>
<dbReference type="InterPro" id="IPR010987">
    <property type="entry name" value="Glutathione-S-Trfase_C-like"/>
</dbReference>
<dbReference type="FunFam" id="1.20.1050.10:FF:000007">
    <property type="entry name" value="Glutathione S-transferase 1-1"/>
    <property type="match status" value="1"/>
</dbReference>
<keyword evidence="5" id="KW-1185">Reference proteome</keyword>
<dbReference type="InterPro" id="IPR036249">
    <property type="entry name" value="Thioredoxin-like_sf"/>
</dbReference>
<comment type="subunit">
    <text evidence="1">Homodimer.</text>
</comment>
<dbReference type="OrthoDB" id="2309723at2759"/>
<protein>
    <submittedName>
        <fullName evidence="4">Glutathione S-transferase D2</fullName>
    </submittedName>
</protein>
<dbReference type="EMBL" id="VIIS01002034">
    <property type="protein sequence ID" value="KAF0289371.1"/>
    <property type="molecule type" value="Genomic_DNA"/>
</dbReference>
<dbReference type="GO" id="GO:0006749">
    <property type="term" value="P:glutathione metabolic process"/>
    <property type="evidence" value="ECO:0007669"/>
    <property type="project" value="TreeGrafter"/>
</dbReference>
<dbReference type="SUPFAM" id="SSF47616">
    <property type="entry name" value="GST C-terminal domain-like"/>
    <property type="match status" value="1"/>
</dbReference>
<proteinExistence type="predicted"/>
<dbReference type="SFLD" id="SFLDG01153">
    <property type="entry name" value="Main.4:_Theta-like"/>
    <property type="match status" value="1"/>
</dbReference>
<organism evidence="4 5">
    <name type="scientific">Amphibalanus amphitrite</name>
    <name type="common">Striped barnacle</name>
    <name type="synonym">Balanus amphitrite</name>
    <dbReference type="NCBI Taxonomy" id="1232801"/>
    <lineage>
        <taxon>Eukaryota</taxon>
        <taxon>Metazoa</taxon>
        <taxon>Ecdysozoa</taxon>
        <taxon>Arthropoda</taxon>
        <taxon>Crustacea</taxon>
        <taxon>Multicrustacea</taxon>
        <taxon>Cirripedia</taxon>
        <taxon>Thoracica</taxon>
        <taxon>Thoracicalcarea</taxon>
        <taxon>Balanomorpha</taxon>
        <taxon>Balanoidea</taxon>
        <taxon>Balanidae</taxon>
        <taxon>Amphibalaninae</taxon>
        <taxon>Amphibalanus</taxon>
    </lineage>
</organism>
<feature type="domain" description="GST N-terminal" evidence="2">
    <location>
        <begin position="1"/>
        <end position="82"/>
    </location>
</feature>
<dbReference type="GO" id="GO:0004364">
    <property type="term" value="F:glutathione transferase activity"/>
    <property type="evidence" value="ECO:0007669"/>
    <property type="project" value="TreeGrafter"/>
</dbReference>
<dbReference type="PROSITE" id="PS50405">
    <property type="entry name" value="GST_CTER"/>
    <property type="match status" value="1"/>
</dbReference>
<dbReference type="SFLD" id="SFLDS00019">
    <property type="entry name" value="Glutathione_Transferase_(cytos"/>
    <property type="match status" value="1"/>
</dbReference>
<evidence type="ECO:0000259" key="3">
    <source>
        <dbReference type="PROSITE" id="PS50405"/>
    </source>
</evidence>
<dbReference type="PROSITE" id="PS50404">
    <property type="entry name" value="GST_NTER"/>
    <property type="match status" value="1"/>
</dbReference>
<reference evidence="4 5" key="1">
    <citation type="submission" date="2019-07" db="EMBL/GenBank/DDBJ databases">
        <title>Draft genome assembly of a fouling barnacle, Amphibalanus amphitrite (Darwin, 1854): The first reference genome for Thecostraca.</title>
        <authorList>
            <person name="Kim W."/>
        </authorList>
    </citation>
    <scope>NUCLEOTIDE SEQUENCE [LARGE SCALE GENOMIC DNA]</scope>
    <source>
        <strain evidence="4">SNU_AA5</strain>
        <tissue evidence="4">Soma without cirri and trophi</tissue>
    </source>
</reference>
<sequence length="223" mass="24672">MGVEIYGSEGSPACRCVFLVARAIGLDYTLKPTNPMAGETRTEEFLRMNPAHTIPTMADDGLFLGESRAIATYLVNKYAPESELYPREPAARAVVEQRLFYDVGLFAALRSVLGALLYFKSPEQFEAALPQVDECMELLETFLKRSPFVAGDHVTVADLAIVANVSTIEAAELDLSRWTRVQRWLAKMKALPYYSVNEAGAQYLGGVFKKALFQARKAKFSAS</sequence>
<dbReference type="AlphaFoldDB" id="A0A6A4VIV2"/>
<dbReference type="SFLD" id="SFLDG00358">
    <property type="entry name" value="Main_(cytGST)"/>
    <property type="match status" value="1"/>
</dbReference>
<dbReference type="CDD" id="cd03045">
    <property type="entry name" value="GST_N_Delta_Epsilon"/>
    <property type="match status" value="1"/>
</dbReference>
<dbReference type="InterPro" id="IPR036282">
    <property type="entry name" value="Glutathione-S-Trfase_C_sf"/>
</dbReference>
<comment type="caution">
    <text evidence="4">The sequence shown here is derived from an EMBL/GenBank/DDBJ whole genome shotgun (WGS) entry which is preliminary data.</text>
</comment>
<evidence type="ECO:0000313" key="4">
    <source>
        <dbReference type="EMBL" id="KAF0289371.1"/>
    </source>
</evidence>
<evidence type="ECO:0000313" key="5">
    <source>
        <dbReference type="Proteomes" id="UP000440578"/>
    </source>
</evidence>
<dbReference type="InterPro" id="IPR004045">
    <property type="entry name" value="Glutathione_S-Trfase_N"/>
</dbReference>
<dbReference type="SUPFAM" id="SSF52833">
    <property type="entry name" value="Thioredoxin-like"/>
    <property type="match status" value="1"/>
</dbReference>
<dbReference type="Gene3D" id="3.40.30.10">
    <property type="entry name" value="Glutaredoxin"/>
    <property type="match status" value="1"/>
</dbReference>
<dbReference type="Pfam" id="PF13417">
    <property type="entry name" value="GST_N_3"/>
    <property type="match status" value="1"/>
</dbReference>
<dbReference type="CDD" id="cd03177">
    <property type="entry name" value="GST_C_Delta_Epsilon"/>
    <property type="match status" value="1"/>
</dbReference>
<accession>A0A6A4VIV2</accession>
<dbReference type="Pfam" id="PF13410">
    <property type="entry name" value="GST_C_2"/>
    <property type="match status" value="1"/>
</dbReference>
<dbReference type="FunFam" id="3.40.30.10:FF:000034">
    <property type="entry name" value="glutathione S-transferase 1"/>
    <property type="match status" value="1"/>
</dbReference>
<gene>
    <name evidence="4" type="primary">GstD2</name>
    <name evidence="4" type="ORF">FJT64_012371</name>
</gene>